<feature type="binding site" evidence="9">
    <location>
        <position position="69"/>
    </location>
    <ligand>
        <name>Zn(2+)</name>
        <dbReference type="ChEBI" id="CHEBI:29105"/>
        <label>1</label>
    </ligand>
</feature>
<dbReference type="SUPFAM" id="SSF51658">
    <property type="entry name" value="Xylose isomerase-like"/>
    <property type="match status" value="1"/>
</dbReference>
<feature type="binding site" evidence="9">
    <location>
        <position position="109"/>
    </location>
    <ligand>
        <name>Zn(2+)</name>
        <dbReference type="ChEBI" id="CHEBI:29105"/>
        <label>1</label>
    </ligand>
</feature>
<dbReference type="Pfam" id="PF01261">
    <property type="entry name" value="AP_endonuc_2"/>
    <property type="match status" value="1"/>
</dbReference>
<evidence type="ECO:0000256" key="1">
    <source>
        <dbReference type="ARBA" id="ARBA00005340"/>
    </source>
</evidence>
<feature type="domain" description="Xylose isomerase-like TIM barrel" evidence="10">
    <location>
        <begin position="20"/>
        <end position="277"/>
    </location>
</feature>
<dbReference type="GO" id="GO:0003906">
    <property type="term" value="F:DNA-(apurinic or apyrimidinic site) endonuclease activity"/>
    <property type="evidence" value="ECO:0007669"/>
    <property type="project" value="TreeGrafter"/>
</dbReference>
<keyword evidence="5 9" id="KW-0227">DNA damage</keyword>
<dbReference type="PROSITE" id="PS00729">
    <property type="entry name" value="AP_NUCLEASE_F2_1"/>
    <property type="match status" value="1"/>
</dbReference>
<feature type="binding site" evidence="9">
    <location>
        <position position="145"/>
    </location>
    <ligand>
        <name>Zn(2+)</name>
        <dbReference type="ChEBI" id="CHEBI:29105"/>
        <label>2</label>
    </ligand>
</feature>
<dbReference type="STRING" id="824.CGRAC_1932"/>
<evidence type="ECO:0000256" key="2">
    <source>
        <dbReference type="ARBA" id="ARBA00022722"/>
    </source>
</evidence>
<feature type="binding site" evidence="9">
    <location>
        <position position="229"/>
    </location>
    <ligand>
        <name>Zn(2+)</name>
        <dbReference type="ChEBI" id="CHEBI:29105"/>
        <label>3</label>
    </ligand>
</feature>
<evidence type="ECO:0000313" key="11">
    <source>
        <dbReference type="EMBL" id="EEV17551.1"/>
    </source>
</evidence>
<keyword evidence="6 9" id="KW-0378">Hydrolase</keyword>
<evidence type="ECO:0000256" key="7">
    <source>
        <dbReference type="ARBA" id="ARBA00022833"/>
    </source>
</evidence>
<dbReference type="NCBIfam" id="NF002199">
    <property type="entry name" value="PRK01060.1-4"/>
    <property type="match status" value="1"/>
</dbReference>
<dbReference type="PROSITE" id="PS51432">
    <property type="entry name" value="AP_NUCLEASE_F2_4"/>
    <property type="match status" value="1"/>
</dbReference>
<dbReference type="InterPro" id="IPR013022">
    <property type="entry name" value="Xyl_isomerase-like_TIM-brl"/>
</dbReference>
<dbReference type="GO" id="GO:0006284">
    <property type="term" value="P:base-excision repair"/>
    <property type="evidence" value="ECO:0007669"/>
    <property type="project" value="TreeGrafter"/>
</dbReference>
<dbReference type="Proteomes" id="UP000005709">
    <property type="component" value="Unassembled WGS sequence"/>
</dbReference>
<sequence length="284" mass="31409">MKRIGAHVSASGGVSNAPLNAAKIGADAFAMFVKNQRRWDAPPLSTKEIAAFKDALKQSGIRAEHVLVHDSYLINLGHPREAEREKSLNAFIDEIRRCEALGLRLLNFHPGSHLNEISAQVCLDNIAESLNFAIANTSGVKLVLEDTAGQGSNLGYDFAQLAYVIDKISNKDRIGVCIDTCHAFAAGYDLHSRQAYERTMSEFDRTIGYKFLSGMHLNDTKNELGVRKDRHESLGRGFLGLGAFENIMNDPNIDEIPLILETIDDSLWAEEIALLRSMQGRRKA</sequence>
<dbReference type="CDD" id="cd00019">
    <property type="entry name" value="AP2Ec"/>
    <property type="match status" value="1"/>
</dbReference>
<comment type="catalytic activity">
    <reaction evidence="9">
        <text>Endonucleolytic cleavage to 5'-phosphooligonucleotide end-products.</text>
        <dbReference type="EC" id="3.1.21.2"/>
    </reaction>
</comment>
<dbReference type="EMBL" id="ACYG01000024">
    <property type="protein sequence ID" value="EEV17551.1"/>
    <property type="molecule type" value="Genomic_DNA"/>
</dbReference>
<dbReference type="eggNOG" id="COG0648">
    <property type="taxonomic scope" value="Bacteria"/>
</dbReference>
<reference evidence="11 12" key="1">
    <citation type="submission" date="2009-07" db="EMBL/GenBank/DDBJ databases">
        <authorList>
            <person name="Madupu R."/>
            <person name="Sebastian Y."/>
            <person name="Durkin A.S."/>
            <person name="Torralba M."/>
            <person name="Methe B."/>
            <person name="Sutton G.G."/>
            <person name="Strausberg R.L."/>
            <person name="Nelson K.E."/>
        </authorList>
    </citation>
    <scope>NUCLEOTIDE SEQUENCE [LARGE SCALE GENOMIC DNA]</scope>
    <source>
        <strain evidence="11 12">RM3268</strain>
    </source>
</reference>
<dbReference type="PROSITE" id="PS00730">
    <property type="entry name" value="AP_NUCLEASE_F2_2"/>
    <property type="match status" value="1"/>
</dbReference>
<gene>
    <name evidence="9" type="primary">nfo</name>
    <name evidence="11" type="ORF">CAMGR0001_0381</name>
</gene>
<keyword evidence="3 9" id="KW-0479">Metal-binding</keyword>
<dbReference type="InterPro" id="IPR001719">
    <property type="entry name" value="AP_endonuc_2"/>
</dbReference>
<evidence type="ECO:0000256" key="8">
    <source>
        <dbReference type="ARBA" id="ARBA00023204"/>
    </source>
</evidence>
<comment type="function">
    <text evidence="9">Endonuclease IV plays a role in DNA repair. It cleaves phosphodiester bonds at apurinic or apyrimidinic (AP) sites, generating a 3'-hydroxyl group and a 5'-terminal sugar phosphate.</text>
</comment>
<comment type="caution">
    <text evidence="11">The sequence shown here is derived from an EMBL/GenBank/DDBJ whole genome shotgun (WGS) entry which is preliminary data.</text>
</comment>
<dbReference type="GO" id="GO:0008081">
    <property type="term" value="F:phosphoric diester hydrolase activity"/>
    <property type="evidence" value="ECO:0007669"/>
    <property type="project" value="TreeGrafter"/>
</dbReference>
<keyword evidence="7 9" id="KW-0862">Zinc</keyword>
<proteinExistence type="inferred from homology"/>
<dbReference type="PANTHER" id="PTHR21445:SF0">
    <property type="entry name" value="APURINIC-APYRIMIDINIC ENDONUCLEASE"/>
    <property type="match status" value="1"/>
</dbReference>
<organism evidence="11 12">
    <name type="scientific">Campylobacter gracilis RM3268</name>
    <dbReference type="NCBI Taxonomy" id="553220"/>
    <lineage>
        <taxon>Bacteria</taxon>
        <taxon>Pseudomonadati</taxon>
        <taxon>Campylobacterota</taxon>
        <taxon>Epsilonproteobacteria</taxon>
        <taxon>Campylobacterales</taxon>
        <taxon>Campylobacteraceae</taxon>
        <taxon>Campylobacter</taxon>
    </lineage>
</organism>
<evidence type="ECO:0000256" key="4">
    <source>
        <dbReference type="ARBA" id="ARBA00022759"/>
    </source>
</evidence>
<dbReference type="NCBIfam" id="TIGR00587">
    <property type="entry name" value="nfo"/>
    <property type="match status" value="1"/>
</dbReference>
<evidence type="ECO:0000259" key="10">
    <source>
        <dbReference type="Pfam" id="PF01261"/>
    </source>
</evidence>
<feature type="binding site" evidence="9">
    <location>
        <position position="261"/>
    </location>
    <ligand>
        <name>Zn(2+)</name>
        <dbReference type="ChEBI" id="CHEBI:29105"/>
        <label>2</label>
    </ligand>
</feature>
<dbReference type="SMART" id="SM00518">
    <property type="entry name" value="AP2Ec"/>
    <property type="match status" value="1"/>
</dbReference>
<dbReference type="FunFam" id="3.20.20.150:FF:000001">
    <property type="entry name" value="Probable endonuclease 4"/>
    <property type="match status" value="1"/>
</dbReference>
<evidence type="ECO:0000256" key="9">
    <source>
        <dbReference type="HAMAP-Rule" id="MF_00152"/>
    </source>
</evidence>
<evidence type="ECO:0000256" key="5">
    <source>
        <dbReference type="ARBA" id="ARBA00022763"/>
    </source>
</evidence>
<evidence type="ECO:0000313" key="12">
    <source>
        <dbReference type="Proteomes" id="UP000005709"/>
    </source>
</evidence>
<dbReference type="Gene3D" id="3.20.20.150">
    <property type="entry name" value="Divalent-metal-dependent TIM barrel enzymes"/>
    <property type="match status" value="1"/>
</dbReference>
<dbReference type="PANTHER" id="PTHR21445">
    <property type="entry name" value="ENDONUCLEASE IV ENDODEOXYRIBONUCLEASE IV"/>
    <property type="match status" value="1"/>
</dbReference>
<accession>C8PHD7</accession>
<dbReference type="RefSeq" id="WP_005871045.1">
    <property type="nucleotide sequence ID" value="NZ_ACYG01000024.1"/>
</dbReference>
<evidence type="ECO:0000256" key="6">
    <source>
        <dbReference type="ARBA" id="ARBA00022801"/>
    </source>
</evidence>
<keyword evidence="8 9" id="KW-0234">DNA repair</keyword>
<comment type="similarity">
    <text evidence="1 9">Belongs to the AP endonuclease 2 family.</text>
</comment>
<feature type="binding site" evidence="9">
    <location>
        <position position="216"/>
    </location>
    <ligand>
        <name>Zn(2+)</name>
        <dbReference type="ChEBI" id="CHEBI:29105"/>
        <label>2</label>
    </ligand>
</feature>
<protein>
    <recommendedName>
        <fullName evidence="9">Probable endonuclease 4</fullName>
        <ecNumber evidence="9">3.1.21.2</ecNumber>
    </recommendedName>
    <alternativeName>
        <fullName evidence="9">Endodeoxyribonuclease IV</fullName>
    </alternativeName>
    <alternativeName>
        <fullName evidence="9">Endonuclease IV</fullName>
    </alternativeName>
</protein>
<dbReference type="GO" id="GO:0003677">
    <property type="term" value="F:DNA binding"/>
    <property type="evidence" value="ECO:0007669"/>
    <property type="project" value="InterPro"/>
</dbReference>
<dbReference type="GO" id="GO:0008270">
    <property type="term" value="F:zinc ion binding"/>
    <property type="evidence" value="ECO:0007669"/>
    <property type="project" value="UniProtKB-UniRule"/>
</dbReference>
<dbReference type="InterPro" id="IPR018246">
    <property type="entry name" value="AP_endonuc_F2_Zn_BS"/>
</dbReference>
<feature type="binding site" evidence="9">
    <location>
        <position position="182"/>
    </location>
    <ligand>
        <name>Zn(2+)</name>
        <dbReference type="ChEBI" id="CHEBI:29105"/>
        <label>3</label>
    </ligand>
</feature>
<feature type="binding site" evidence="9">
    <location>
        <position position="231"/>
    </location>
    <ligand>
        <name>Zn(2+)</name>
        <dbReference type="ChEBI" id="CHEBI:29105"/>
        <label>3</label>
    </ligand>
</feature>
<dbReference type="InterPro" id="IPR036237">
    <property type="entry name" value="Xyl_isomerase-like_sf"/>
</dbReference>
<dbReference type="EC" id="3.1.21.2" evidence="9"/>
<evidence type="ECO:0000256" key="3">
    <source>
        <dbReference type="ARBA" id="ARBA00022723"/>
    </source>
</evidence>
<feature type="binding site" evidence="9">
    <location>
        <position position="145"/>
    </location>
    <ligand>
        <name>Zn(2+)</name>
        <dbReference type="ChEBI" id="CHEBI:29105"/>
        <label>1</label>
    </ligand>
</feature>
<dbReference type="AlphaFoldDB" id="C8PHD7"/>
<feature type="binding site" evidence="9">
    <location>
        <position position="179"/>
    </location>
    <ligand>
        <name>Zn(2+)</name>
        <dbReference type="ChEBI" id="CHEBI:29105"/>
        <label>2</label>
    </ligand>
</feature>
<keyword evidence="2 9" id="KW-0540">Nuclease</keyword>
<dbReference type="HAMAP" id="MF_00152">
    <property type="entry name" value="Nfo"/>
    <property type="match status" value="1"/>
</dbReference>
<comment type="cofactor">
    <cofactor evidence="9">
        <name>Zn(2+)</name>
        <dbReference type="ChEBI" id="CHEBI:29105"/>
    </cofactor>
    <text evidence="9">Binds 3 Zn(2+) ions.</text>
</comment>
<name>C8PHD7_9BACT</name>
<dbReference type="GO" id="GO:0008833">
    <property type="term" value="F:deoxyribonuclease IV (phage-T4-induced) activity"/>
    <property type="evidence" value="ECO:0007669"/>
    <property type="project" value="UniProtKB-UniRule"/>
</dbReference>
<keyword evidence="12" id="KW-1185">Reference proteome</keyword>
<keyword evidence="4 9" id="KW-0255">Endonuclease</keyword>
<dbReference type="OrthoDB" id="9805666at2"/>